<dbReference type="InterPro" id="IPR016148">
    <property type="entry name" value="Pili_assmbl_chaperone_C"/>
</dbReference>
<dbReference type="Pfam" id="PF00345">
    <property type="entry name" value="PapD_N"/>
    <property type="match status" value="1"/>
</dbReference>
<dbReference type="PANTHER" id="PTHR30251">
    <property type="entry name" value="PILUS ASSEMBLY CHAPERONE"/>
    <property type="match status" value="1"/>
</dbReference>
<dbReference type="InterPro" id="IPR018046">
    <property type="entry name" value="Pili_assmbl_chaperone_CS"/>
</dbReference>
<keyword evidence="5 6" id="KW-0143">Chaperone</keyword>
<accession>A0A6G6SML1</accession>
<dbReference type="InterPro" id="IPR050643">
    <property type="entry name" value="Periplasmic_pilus_chap"/>
</dbReference>
<feature type="domain" description="Pili assembly chaperone C-terminal" evidence="8">
    <location>
        <begin position="163"/>
        <end position="224"/>
    </location>
</feature>
<protein>
    <submittedName>
        <fullName evidence="9">Fimbria/pilus periplasmic chaperone</fullName>
    </submittedName>
</protein>
<dbReference type="EMBL" id="CP047344">
    <property type="protein sequence ID" value="QIF94289.1"/>
    <property type="molecule type" value="Genomic_DNA"/>
</dbReference>
<evidence type="ECO:0000313" key="10">
    <source>
        <dbReference type="Proteomes" id="UP000503287"/>
    </source>
</evidence>
<evidence type="ECO:0000259" key="7">
    <source>
        <dbReference type="Pfam" id="PF00345"/>
    </source>
</evidence>
<dbReference type="PANTHER" id="PTHR30251:SF10">
    <property type="entry name" value="FIMBRIAL CHAPERONE YEHC-RELATED"/>
    <property type="match status" value="1"/>
</dbReference>
<keyword evidence="10" id="KW-1185">Reference proteome</keyword>
<keyword evidence="4" id="KW-0574">Periplasm</keyword>
<dbReference type="InterPro" id="IPR016147">
    <property type="entry name" value="Pili_assmbl_chaperone_N"/>
</dbReference>
<dbReference type="RefSeq" id="WP_164526380.1">
    <property type="nucleotide sequence ID" value="NZ_CP047344.1"/>
</dbReference>
<dbReference type="PRINTS" id="PR00969">
    <property type="entry name" value="CHAPERONPILI"/>
</dbReference>
<evidence type="ECO:0000313" key="9">
    <source>
        <dbReference type="EMBL" id="QIF94289.1"/>
    </source>
</evidence>
<gene>
    <name evidence="9" type="ORF">GTH24_10440</name>
</gene>
<dbReference type="InterPro" id="IPR008962">
    <property type="entry name" value="PapD-like_sf"/>
</dbReference>
<evidence type="ECO:0000256" key="5">
    <source>
        <dbReference type="ARBA" id="ARBA00023186"/>
    </source>
</evidence>
<evidence type="ECO:0000259" key="8">
    <source>
        <dbReference type="Pfam" id="PF02753"/>
    </source>
</evidence>
<dbReference type="AlphaFoldDB" id="A0A6G6SML1"/>
<dbReference type="Proteomes" id="UP000503287">
    <property type="component" value="Chromosome"/>
</dbReference>
<dbReference type="InterPro" id="IPR036316">
    <property type="entry name" value="Pili_assmbl_chap_C_dom_sf"/>
</dbReference>
<evidence type="ECO:0000256" key="1">
    <source>
        <dbReference type="ARBA" id="ARBA00004418"/>
    </source>
</evidence>
<evidence type="ECO:0000256" key="2">
    <source>
        <dbReference type="ARBA" id="ARBA00007399"/>
    </source>
</evidence>
<evidence type="ECO:0000256" key="6">
    <source>
        <dbReference type="RuleBase" id="RU003918"/>
    </source>
</evidence>
<sequence>MKNFFILLFILITPFTNASVVLERTRLVFPADQSTILLQIVNQSEQSTLIQSWTDEGNIASTPETTTAPFLVIPPMAKISANGGLRLKLQQLDNSLPQDRESIFYLNVLDIPPKPDKKENVNTLQLALQTRIKIFYRPNQLTLTTHDIFKQIEITQSAQYLEINNPSAYFFTISKIYIDDKEAQPLINAIMVAPFSKQKIQYQGQVNPHQIMTLVYIDDDGNYQQDEKRMKK</sequence>
<comment type="similarity">
    <text evidence="2 6">Belongs to the periplasmic pilus chaperone family.</text>
</comment>
<dbReference type="GO" id="GO:0071555">
    <property type="term" value="P:cell wall organization"/>
    <property type="evidence" value="ECO:0007669"/>
    <property type="project" value="InterPro"/>
</dbReference>
<reference evidence="9 10" key="1">
    <citation type="submission" date="2020-01" db="EMBL/GenBank/DDBJ databases">
        <title>The genomic epidemiology of tigecycline resistance gene tet(X) variants in a swine farm in China.</title>
        <authorList>
            <person name="Peng K."/>
            <person name="Li R."/>
        </authorList>
    </citation>
    <scope>NUCLEOTIDE SEQUENCE [LARGE SCALE GENOMIC DNA]</scope>
    <source>
        <strain evidence="9 10">ZN3</strain>
    </source>
</reference>
<feature type="domain" description="Pili assembly chaperone N-terminal" evidence="7">
    <location>
        <begin position="19"/>
        <end position="141"/>
    </location>
</feature>
<proteinExistence type="inferred from homology"/>
<dbReference type="SUPFAM" id="SSF49354">
    <property type="entry name" value="PapD-like"/>
    <property type="match status" value="1"/>
</dbReference>
<organism evidence="9 10">
    <name type="scientific">Proteus vulgaris</name>
    <dbReference type="NCBI Taxonomy" id="585"/>
    <lineage>
        <taxon>Bacteria</taxon>
        <taxon>Pseudomonadati</taxon>
        <taxon>Pseudomonadota</taxon>
        <taxon>Gammaproteobacteria</taxon>
        <taxon>Enterobacterales</taxon>
        <taxon>Morganellaceae</taxon>
        <taxon>Proteus</taxon>
    </lineage>
</organism>
<dbReference type="PROSITE" id="PS00635">
    <property type="entry name" value="PILI_CHAPERONE"/>
    <property type="match status" value="1"/>
</dbReference>
<dbReference type="GO" id="GO:0030288">
    <property type="term" value="C:outer membrane-bounded periplasmic space"/>
    <property type="evidence" value="ECO:0007669"/>
    <property type="project" value="InterPro"/>
</dbReference>
<dbReference type="Pfam" id="PF02753">
    <property type="entry name" value="PapD_C"/>
    <property type="match status" value="1"/>
</dbReference>
<comment type="subcellular location">
    <subcellularLocation>
        <location evidence="1 6">Periplasm</location>
    </subcellularLocation>
</comment>
<dbReference type="InterPro" id="IPR001829">
    <property type="entry name" value="Pili_assmbl_chaperone_bac"/>
</dbReference>
<dbReference type="InterPro" id="IPR013783">
    <property type="entry name" value="Ig-like_fold"/>
</dbReference>
<evidence type="ECO:0000256" key="4">
    <source>
        <dbReference type="ARBA" id="ARBA00022764"/>
    </source>
</evidence>
<keyword evidence="3" id="KW-0732">Signal</keyword>
<dbReference type="SUPFAM" id="SSF49584">
    <property type="entry name" value="Periplasmic chaperone C-domain"/>
    <property type="match status" value="1"/>
</dbReference>
<name>A0A6G6SML1_PROVU</name>
<evidence type="ECO:0000256" key="3">
    <source>
        <dbReference type="ARBA" id="ARBA00022729"/>
    </source>
</evidence>
<dbReference type="Gene3D" id="2.60.40.10">
    <property type="entry name" value="Immunoglobulins"/>
    <property type="match status" value="2"/>
</dbReference>